<gene>
    <name evidence="1" type="ORF">GCM10011365_08160</name>
</gene>
<keyword evidence="2" id="KW-1185">Reference proteome</keyword>
<organism evidence="1 2">
    <name type="scientific">Marinicella pacifica</name>
    <dbReference type="NCBI Taxonomy" id="1171543"/>
    <lineage>
        <taxon>Bacteria</taxon>
        <taxon>Pseudomonadati</taxon>
        <taxon>Pseudomonadota</taxon>
        <taxon>Gammaproteobacteria</taxon>
        <taxon>Lysobacterales</taxon>
        <taxon>Marinicellaceae</taxon>
        <taxon>Marinicella</taxon>
    </lineage>
</organism>
<reference evidence="1" key="1">
    <citation type="journal article" date="2014" name="Int. J. Syst. Evol. Microbiol.">
        <title>Complete genome sequence of Corynebacterium casei LMG S-19264T (=DSM 44701T), isolated from a smear-ripened cheese.</title>
        <authorList>
            <consortium name="US DOE Joint Genome Institute (JGI-PGF)"/>
            <person name="Walter F."/>
            <person name="Albersmeier A."/>
            <person name="Kalinowski J."/>
            <person name="Ruckert C."/>
        </authorList>
    </citation>
    <scope>NUCLEOTIDE SEQUENCE</scope>
    <source>
        <strain evidence="1">CGMCC 1.12181</strain>
    </source>
</reference>
<proteinExistence type="predicted"/>
<evidence type="ECO:0000313" key="1">
    <source>
        <dbReference type="EMBL" id="GGF89318.1"/>
    </source>
</evidence>
<protein>
    <submittedName>
        <fullName evidence="1">Uncharacterized protein</fullName>
    </submittedName>
</protein>
<name>A0A917CHM4_9GAMM</name>
<dbReference type="EMBL" id="BMEO01000003">
    <property type="protein sequence ID" value="GGF89318.1"/>
    <property type="molecule type" value="Genomic_DNA"/>
</dbReference>
<reference evidence="1" key="2">
    <citation type="submission" date="2020-09" db="EMBL/GenBank/DDBJ databases">
        <authorList>
            <person name="Sun Q."/>
            <person name="Zhou Y."/>
        </authorList>
    </citation>
    <scope>NUCLEOTIDE SEQUENCE</scope>
    <source>
        <strain evidence="1">CGMCC 1.12181</strain>
    </source>
</reference>
<comment type="caution">
    <text evidence="1">The sequence shown here is derived from an EMBL/GenBank/DDBJ whole genome shotgun (WGS) entry which is preliminary data.</text>
</comment>
<evidence type="ECO:0000313" key="2">
    <source>
        <dbReference type="Proteomes" id="UP000605253"/>
    </source>
</evidence>
<accession>A0A917CHM4</accession>
<dbReference type="Proteomes" id="UP000605253">
    <property type="component" value="Unassembled WGS sequence"/>
</dbReference>
<sequence length="473" mass="51191">MDMTMKRYLIPILLLTAYNVYAVRVNPQGIGEVLLVPYYTVNNGLNTTASVTNTTEEVKAVKINIREGLNGYSVLSYNVYLGPNDTWSFVTGAYTSTIDNHEGEDSGAHASADNSCAPRLNKSLQQFLPSDIADGPETMSRAREGFIEIIEMGVLEGELATAAVDQWTGMTGGCALLTDTWNDGEWTTDTNYSLTPITGGLMAEADIIDVAQGINYSLPVVALEEFFAEGSIHHTEPGDDSVSLDLAAPMATVYANKKSYQLSFERGIDAVSAVLMADEVLSTYNYEAVVNGINETVYTQPTRRYYQSSPGYISHAPFPTSSVHGCSKDQDYGGVELTQTIFDREGQYYVQQGGITPPPPPPNNSFCGSVFIQSIVSPGSGQSESPLTQSNNFQIISGVSGGTEHGITQIGFVTRPLVGTDMNTNKTVHLMGLPVIGVTLNRFTNHNAAPGVMAQYGFSQPIKKKIRLIEIDY</sequence>
<dbReference type="AlphaFoldDB" id="A0A917CHM4"/>